<dbReference type="EMBL" id="PQVF01000003">
    <property type="protein sequence ID" value="POY37958.1"/>
    <property type="molecule type" value="Genomic_DNA"/>
</dbReference>
<gene>
    <name evidence="1" type="ORF">C3K47_05390</name>
</gene>
<keyword evidence="2" id="KW-1185">Reference proteome</keyword>
<reference evidence="1 2" key="1">
    <citation type="submission" date="2018-01" db="EMBL/GenBank/DDBJ databases">
        <authorList>
            <person name="Gaut B.S."/>
            <person name="Morton B.R."/>
            <person name="Clegg M.T."/>
            <person name="Duvall M.R."/>
        </authorList>
    </citation>
    <scope>NUCLEOTIDE SEQUENCE [LARGE SCALE GENOMIC DNA]</scope>
    <source>
        <strain evidence="1 2">HR-AV</strain>
    </source>
</reference>
<dbReference type="RefSeq" id="WP_103788089.1">
    <property type="nucleotide sequence ID" value="NZ_PQVF01000003.1"/>
</dbReference>
<dbReference type="Proteomes" id="UP000236893">
    <property type="component" value="Unassembled WGS sequence"/>
</dbReference>
<accession>A0A2S5A5V0</accession>
<comment type="caution">
    <text evidence="1">The sequence shown here is derived from an EMBL/GenBank/DDBJ whole genome shotgun (WGS) entry which is preliminary data.</text>
</comment>
<name>A0A2S5A5V0_9SPHI</name>
<proteinExistence type="predicted"/>
<dbReference type="AlphaFoldDB" id="A0A2S5A5V0"/>
<dbReference type="OrthoDB" id="667380at2"/>
<organism evidence="1 2">
    <name type="scientific">Solitalea longa</name>
    <dbReference type="NCBI Taxonomy" id="2079460"/>
    <lineage>
        <taxon>Bacteria</taxon>
        <taxon>Pseudomonadati</taxon>
        <taxon>Bacteroidota</taxon>
        <taxon>Sphingobacteriia</taxon>
        <taxon>Sphingobacteriales</taxon>
        <taxon>Sphingobacteriaceae</taxon>
        <taxon>Solitalea</taxon>
    </lineage>
</organism>
<evidence type="ECO:0000313" key="1">
    <source>
        <dbReference type="EMBL" id="POY37958.1"/>
    </source>
</evidence>
<sequence length="149" mass="16521">MEIKRKLYQACQAYIDLRIATIDKAIVAARDASTDDTKSSAGDKYETTREMMQQEIDRNTVQLNEALKLKQALALIKPDTLSEIVQPGSLVITNNGSFYLSISAGSLNIEGVSYFAVSQASPIGSKLMRLKKGASFQFNDKNYLINEVY</sequence>
<evidence type="ECO:0000313" key="2">
    <source>
        <dbReference type="Proteomes" id="UP000236893"/>
    </source>
</evidence>
<protein>
    <submittedName>
        <fullName evidence="1">3-oxoacyl-ACP synthase</fullName>
    </submittedName>
</protein>